<proteinExistence type="inferred from homology"/>
<dbReference type="RefSeq" id="WP_188922140.1">
    <property type="nucleotide sequence ID" value="NZ_BMPZ01000010.1"/>
</dbReference>
<dbReference type="Pfam" id="PF01203">
    <property type="entry name" value="T2SSN"/>
    <property type="match status" value="1"/>
</dbReference>
<evidence type="ECO:0000313" key="11">
    <source>
        <dbReference type="EMBL" id="GGI89383.1"/>
    </source>
</evidence>
<organism evidence="11 12">
    <name type="scientific">Shewanella gelidii</name>
    <dbReference type="NCBI Taxonomy" id="1642821"/>
    <lineage>
        <taxon>Bacteria</taxon>
        <taxon>Pseudomonadati</taxon>
        <taxon>Pseudomonadota</taxon>
        <taxon>Gammaproteobacteria</taxon>
        <taxon>Alteromonadales</taxon>
        <taxon>Shewanellaceae</taxon>
        <taxon>Shewanella</taxon>
    </lineage>
</organism>
<dbReference type="GO" id="GO:0005886">
    <property type="term" value="C:plasma membrane"/>
    <property type="evidence" value="ECO:0007669"/>
    <property type="project" value="UniProtKB-SubCell"/>
</dbReference>
<reference evidence="11" key="2">
    <citation type="submission" date="2020-09" db="EMBL/GenBank/DDBJ databases">
        <authorList>
            <person name="Sun Q."/>
            <person name="Ohkuma M."/>
        </authorList>
    </citation>
    <scope>NUCLEOTIDE SEQUENCE</scope>
    <source>
        <strain evidence="11">JCM 30804</strain>
    </source>
</reference>
<comment type="caution">
    <text evidence="11">The sequence shown here is derived from an EMBL/GenBank/DDBJ whole genome shotgun (WGS) entry which is preliminary data.</text>
</comment>
<dbReference type="GO" id="GO:0015627">
    <property type="term" value="C:type II protein secretion system complex"/>
    <property type="evidence" value="ECO:0007669"/>
    <property type="project" value="InterPro"/>
</dbReference>
<evidence type="ECO:0000256" key="8">
    <source>
        <dbReference type="ARBA" id="ARBA00022927"/>
    </source>
</evidence>
<protein>
    <recommendedName>
        <fullName evidence="3">Type II secretion system protein N</fullName>
    </recommendedName>
    <alternativeName>
        <fullName evidence="10">General secretion pathway protein N</fullName>
    </alternativeName>
</protein>
<evidence type="ECO:0000256" key="6">
    <source>
        <dbReference type="ARBA" id="ARBA00022519"/>
    </source>
</evidence>
<comment type="subcellular location">
    <subcellularLocation>
        <location evidence="1">Cell inner membrane</location>
    </subcellularLocation>
</comment>
<evidence type="ECO:0000256" key="10">
    <source>
        <dbReference type="ARBA" id="ARBA00030772"/>
    </source>
</evidence>
<evidence type="ECO:0000313" key="12">
    <source>
        <dbReference type="Proteomes" id="UP000613743"/>
    </source>
</evidence>
<keyword evidence="7" id="KW-0812">Transmembrane</keyword>
<sequence length="253" mass="27704">MGLIKKIMVAVVIYAAFMLVLMPAKVVLALAPLPSQLQVSQVTGTIWQGQSELVKVGPRRLEQVSWSIRPMALFTGTLELDVMIGNRSTPVSGKAKLMLSPAGAQVEQLQFDAPHGFLLANTRLPFRTKTQGDISLVIPEGSQGKPWCETLSGKLFMNQTQVTNQFGEYPIGNVEFGLSCDNGQIKLTTDETKNSIDLAGDIIVGERNRLQVMAKIKPTDSQPDDLRNALGFLGQPDAEGYYPLRYNGVIPRF</sequence>
<keyword evidence="9" id="KW-0472">Membrane</keyword>
<reference evidence="11" key="1">
    <citation type="journal article" date="2014" name="Int. J. Syst. Evol. Microbiol.">
        <title>Complete genome sequence of Corynebacterium casei LMG S-19264T (=DSM 44701T), isolated from a smear-ripened cheese.</title>
        <authorList>
            <consortium name="US DOE Joint Genome Institute (JGI-PGF)"/>
            <person name="Walter F."/>
            <person name="Albersmeier A."/>
            <person name="Kalinowski J."/>
            <person name="Ruckert C."/>
        </authorList>
    </citation>
    <scope>NUCLEOTIDE SEQUENCE</scope>
    <source>
        <strain evidence="11">JCM 30804</strain>
    </source>
</reference>
<evidence type="ECO:0000256" key="9">
    <source>
        <dbReference type="ARBA" id="ARBA00023136"/>
    </source>
</evidence>
<dbReference type="AlphaFoldDB" id="A0A917NE98"/>
<keyword evidence="5" id="KW-1003">Cell membrane</keyword>
<evidence type="ECO:0000256" key="2">
    <source>
        <dbReference type="ARBA" id="ARBA00007208"/>
    </source>
</evidence>
<evidence type="ECO:0000256" key="4">
    <source>
        <dbReference type="ARBA" id="ARBA00022448"/>
    </source>
</evidence>
<dbReference type="InterPro" id="IPR022792">
    <property type="entry name" value="T2SS_protein-GspN"/>
</dbReference>
<keyword evidence="6" id="KW-0997">Cell inner membrane</keyword>
<comment type="similarity">
    <text evidence="2">Belongs to the GSP N family.</text>
</comment>
<evidence type="ECO:0000256" key="5">
    <source>
        <dbReference type="ARBA" id="ARBA00022475"/>
    </source>
</evidence>
<name>A0A917NE98_9GAMM</name>
<dbReference type="EMBL" id="BMPZ01000010">
    <property type="protein sequence ID" value="GGI89383.1"/>
    <property type="molecule type" value="Genomic_DNA"/>
</dbReference>
<gene>
    <name evidence="11" type="primary">gspN</name>
    <name evidence="11" type="ORF">GCM10009332_28490</name>
</gene>
<keyword evidence="8" id="KW-0653">Protein transport</keyword>
<accession>A0A917NE98</accession>
<keyword evidence="12" id="KW-1185">Reference proteome</keyword>
<evidence type="ECO:0000256" key="1">
    <source>
        <dbReference type="ARBA" id="ARBA00004533"/>
    </source>
</evidence>
<dbReference type="Proteomes" id="UP000613743">
    <property type="component" value="Unassembled WGS sequence"/>
</dbReference>
<evidence type="ECO:0000256" key="7">
    <source>
        <dbReference type="ARBA" id="ARBA00022692"/>
    </source>
</evidence>
<keyword evidence="4" id="KW-0813">Transport</keyword>
<evidence type="ECO:0000256" key="3">
    <source>
        <dbReference type="ARBA" id="ARBA00021563"/>
    </source>
</evidence>
<dbReference type="GO" id="GO:0015628">
    <property type="term" value="P:protein secretion by the type II secretion system"/>
    <property type="evidence" value="ECO:0007669"/>
    <property type="project" value="InterPro"/>
</dbReference>